<sequence length="143" mass="15786">MSSTSTPQHDPLIIVRTEKHFLCLACGTLAEIPVEVVVQLSYAALPMRQEEMANESTKTQTAVSHSAASTKAATVTHTRSSSGTTHQRLASLSRSPQPQRKTFVGRQVDSIIRQVARPRVLVGNLPPDDHRPTRERDRLKKPV</sequence>
<feature type="region of interest" description="Disordered" evidence="1">
    <location>
        <begin position="121"/>
        <end position="143"/>
    </location>
</feature>
<proteinExistence type="predicted"/>
<dbReference type="AlphaFoldDB" id="A0A2S8FEL4"/>
<reference evidence="2 3" key="1">
    <citation type="submission" date="2018-02" db="EMBL/GenBank/DDBJ databases">
        <title>Comparative genomes isolates from brazilian mangrove.</title>
        <authorList>
            <person name="Araujo J.E."/>
            <person name="Taketani R.G."/>
            <person name="Silva M.C.P."/>
            <person name="Loureco M.V."/>
            <person name="Andreote F.D."/>
        </authorList>
    </citation>
    <scope>NUCLEOTIDE SEQUENCE [LARGE SCALE GENOMIC DNA]</scope>
    <source>
        <strain evidence="2 3">HEX-2 MGV</strain>
    </source>
</reference>
<evidence type="ECO:0000313" key="3">
    <source>
        <dbReference type="Proteomes" id="UP000240009"/>
    </source>
</evidence>
<protein>
    <submittedName>
        <fullName evidence="2">Uncharacterized protein</fullName>
    </submittedName>
</protein>
<feature type="compositionally biased region" description="Polar residues" evidence="1">
    <location>
        <begin position="54"/>
        <end position="100"/>
    </location>
</feature>
<name>A0A2S8FEL4_9BACT</name>
<evidence type="ECO:0000313" key="2">
    <source>
        <dbReference type="EMBL" id="PQO30608.1"/>
    </source>
</evidence>
<gene>
    <name evidence="2" type="ORF">C5Y96_14150</name>
</gene>
<feature type="region of interest" description="Disordered" evidence="1">
    <location>
        <begin position="53"/>
        <end position="107"/>
    </location>
</feature>
<feature type="compositionally biased region" description="Basic and acidic residues" evidence="1">
    <location>
        <begin position="127"/>
        <end position="143"/>
    </location>
</feature>
<evidence type="ECO:0000256" key="1">
    <source>
        <dbReference type="SAM" id="MobiDB-lite"/>
    </source>
</evidence>
<dbReference type="Proteomes" id="UP000240009">
    <property type="component" value="Unassembled WGS sequence"/>
</dbReference>
<comment type="caution">
    <text evidence="2">The sequence shown here is derived from an EMBL/GenBank/DDBJ whole genome shotgun (WGS) entry which is preliminary data.</text>
</comment>
<accession>A0A2S8FEL4</accession>
<dbReference type="RefSeq" id="WP_105354468.1">
    <property type="nucleotide sequence ID" value="NZ_PUIA01000038.1"/>
</dbReference>
<organism evidence="2 3">
    <name type="scientific">Blastopirellula marina</name>
    <dbReference type="NCBI Taxonomy" id="124"/>
    <lineage>
        <taxon>Bacteria</taxon>
        <taxon>Pseudomonadati</taxon>
        <taxon>Planctomycetota</taxon>
        <taxon>Planctomycetia</taxon>
        <taxon>Pirellulales</taxon>
        <taxon>Pirellulaceae</taxon>
        <taxon>Blastopirellula</taxon>
    </lineage>
</organism>
<dbReference type="EMBL" id="PUIA01000038">
    <property type="protein sequence ID" value="PQO30608.1"/>
    <property type="molecule type" value="Genomic_DNA"/>
</dbReference>